<dbReference type="InterPro" id="IPR011989">
    <property type="entry name" value="ARM-like"/>
</dbReference>
<feature type="domain" description="RRM" evidence="5">
    <location>
        <begin position="512"/>
        <end position="573"/>
    </location>
</feature>
<keyword evidence="8" id="KW-1185">Reference proteome</keyword>
<feature type="domain" description="RRM" evidence="5">
    <location>
        <begin position="675"/>
        <end position="750"/>
    </location>
</feature>
<dbReference type="InterPro" id="IPR016024">
    <property type="entry name" value="ARM-type_fold"/>
</dbReference>
<feature type="compositionally biased region" description="Low complexity" evidence="4">
    <location>
        <begin position="40"/>
        <end position="76"/>
    </location>
</feature>
<dbReference type="CDD" id="cd00590">
    <property type="entry name" value="RRM_SF"/>
    <property type="match status" value="1"/>
</dbReference>
<dbReference type="Gene3D" id="1.25.10.10">
    <property type="entry name" value="Leucine-rich Repeat Variant"/>
    <property type="match status" value="1"/>
</dbReference>
<dbReference type="PROSITE" id="PS50302">
    <property type="entry name" value="PUM"/>
    <property type="match status" value="1"/>
</dbReference>
<evidence type="ECO:0000256" key="3">
    <source>
        <dbReference type="PROSITE-ProRule" id="PRU00317"/>
    </source>
</evidence>
<evidence type="ECO:0000256" key="4">
    <source>
        <dbReference type="SAM" id="MobiDB-lite"/>
    </source>
</evidence>
<evidence type="ECO:0000256" key="1">
    <source>
        <dbReference type="ARBA" id="ARBA00022737"/>
    </source>
</evidence>
<dbReference type="Proteomes" id="UP001153365">
    <property type="component" value="Unassembled WGS sequence"/>
</dbReference>
<feature type="compositionally biased region" description="Low complexity" evidence="4">
    <location>
        <begin position="1"/>
        <end position="32"/>
    </location>
</feature>
<keyword evidence="2" id="KW-0694">RNA-binding</keyword>
<feature type="compositionally biased region" description="Polar residues" evidence="4">
    <location>
        <begin position="1267"/>
        <end position="1287"/>
    </location>
</feature>
<comment type="caution">
    <text evidence="7">The sequence shown here is derived from an EMBL/GenBank/DDBJ whole genome shotgun (WGS) entry which is preliminary data.</text>
</comment>
<proteinExistence type="predicted"/>
<dbReference type="PROSITE" id="PS50303">
    <property type="entry name" value="PUM_HD"/>
    <property type="match status" value="1"/>
</dbReference>
<gene>
    <name evidence="7" type="ORF">PPACK8108_LOCUS24898</name>
</gene>
<evidence type="ECO:0000259" key="6">
    <source>
        <dbReference type="PROSITE" id="PS50303"/>
    </source>
</evidence>
<reference evidence="7" key="1">
    <citation type="submission" date="2022-06" db="EMBL/GenBank/DDBJ databases">
        <authorList>
            <consortium name="SYNGENTA / RWTH Aachen University"/>
        </authorList>
    </citation>
    <scope>NUCLEOTIDE SEQUENCE</scope>
</reference>
<dbReference type="PANTHER" id="PTHR47093">
    <property type="entry name" value="PROTEIN JSN1-RELATED"/>
    <property type="match status" value="1"/>
</dbReference>
<evidence type="ECO:0000259" key="5">
    <source>
        <dbReference type="PROSITE" id="PS50102"/>
    </source>
</evidence>
<organism evidence="7 8">
    <name type="scientific">Phakopsora pachyrhizi</name>
    <name type="common">Asian soybean rust disease fungus</name>
    <dbReference type="NCBI Taxonomy" id="170000"/>
    <lineage>
        <taxon>Eukaryota</taxon>
        <taxon>Fungi</taxon>
        <taxon>Dikarya</taxon>
        <taxon>Basidiomycota</taxon>
        <taxon>Pucciniomycotina</taxon>
        <taxon>Pucciniomycetes</taxon>
        <taxon>Pucciniales</taxon>
        <taxon>Phakopsoraceae</taxon>
        <taxon>Phakopsora</taxon>
    </lineage>
</organism>
<feature type="repeat" description="Pumilio" evidence="3">
    <location>
        <begin position="958"/>
        <end position="993"/>
    </location>
</feature>
<evidence type="ECO:0000313" key="8">
    <source>
        <dbReference type="Proteomes" id="UP001153365"/>
    </source>
</evidence>
<dbReference type="InterPro" id="IPR035979">
    <property type="entry name" value="RBD_domain_sf"/>
</dbReference>
<name>A0AAV0BRN3_PHAPC</name>
<dbReference type="InterPro" id="IPR001313">
    <property type="entry name" value="Pumilio_RNA-bd_rpt"/>
</dbReference>
<accession>A0AAV0BRN3</accession>
<dbReference type="Pfam" id="PF00076">
    <property type="entry name" value="RRM_1"/>
    <property type="match status" value="2"/>
</dbReference>
<dbReference type="SMART" id="SM00025">
    <property type="entry name" value="Pumilio"/>
    <property type="match status" value="6"/>
</dbReference>
<dbReference type="EMBL" id="CALTRL010006128">
    <property type="protein sequence ID" value="CAH7689762.1"/>
    <property type="molecule type" value="Genomic_DNA"/>
</dbReference>
<dbReference type="PANTHER" id="PTHR47093:SF1">
    <property type="entry name" value="PROTEIN JSN1-RELATED"/>
    <property type="match status" value="1"/>
</dbReference>
<dbReference type="FunFam" id="3.30.70.330:FF:000842">
    <property type="entry name" value="Pumilio domain-containing protein c"/>
    <property type="match status" value="1"/>
</dbReference>
<feature type="compositionally biased region" description="Polar residues" evidence="4">
    <location>
        <begin position="1324"/>
        <end position="1333"/>
    </location>
</feature>
<feature type="domain" description="PUM-HD" evidence="6">
    <location>
        <begin position="894"/>
        <end position="1248"/>
    </location>
</feature>
<feature type="region of interest" description="Disordered" evidence="4">
    <location>
        <begin position="1"/>
        <end position="118"/>
    </location>
</feature>
<dbReference type="GO" id="GO:0003723">
    <property type="term" value="F:RNA binding"/>
    <property type="evidence" value="ECO:0007669"/>
    <property type="project" value="UniProtKB-UniRule"/>
</dbReference>
<feature type="compositionally biased region" description="Polar residues" evidence="4">
    <location>
        <begin position="79"/>
        <end position="90"/>
    </location>
</feature>
<dbReference type="SUPFAM" id="SSF54928">
    <property type="entry name" value="RNA-binding domain, RBD"/>
    <property type="match status" value="2"/>
</dbReference>
<dbReference type="SMART" id="SM00360">
    <property type="entry name" value="RRM"/>
    <property type="match status" value="2"/>
</dbReference>
<dbReference type="InterPro" id="IPR033133">
    <property type="entry name" value="PUM-HD"/>
</dbReference>
<evidence type="ECO:0000313" key="7">
    <source>
        <dbReference type="EMBL" id="CAH7689762.1"/>
    </source>
</evidence>
<protein>
    <submittedName>
        <fullName evidence="7">Uncharacterized protein</fullName>
    </submittedName>
</protein>
<feature type="compositionally biased region" description="Polar residues" evidence="4">
    <location>
        <begin position="99"/>
        <end position="108"/>
    </location>
</feature>
<dbReference type="SUPFAM" id="SSF48371">
    <property type="entry name" value="ARM repeat"/>
    <property type="match status" value="1"/>
</dbReference>
<dbReference type="InterPro" id="IPR052645">
    <property type="entry name" value="Pumilio_domain_protein"/>
</dbReference>
<evidence type="ECO:0000256" key="2">
    <source>
        <dbReference type="PROSITE-ProRule" id="PRU00176"/>
    </source>
</evidence>
<dbReference type="InterPro" id="IPR000504">
    <property type="entry name" value="RRM_dom"/>
</dbReference>
<keyword evidence="1" id="KW-0677">Repeat</keyword>
<dbReference type="InterPro" id="IPR012677">
    <property type="entry name" value="Nucleotide-bd_a/b_plait_sf"/>
</dbReference>
<dbReference type="GO" id="GO:0000288">
    <property type="term" value="P:nuclear-transcribed mRNA catabolic process, deadenylation-dependent decay"/>
    <property type="evidence" value="ECO:0007669"/>
    <property type="project" value="TreeGrafter"/>
</dbReference>
<dbReference type="Gene3D" id="3.30.70.330">
    <property type="match status" value="2"/>
</dbReference>
<dbReference type="FunFam" id="3.30.70.330:FF:000486">
    <property type="entry name" value="Pumilio domain-containing protein c"/>
    <property type="match status" value="1"/>
</dbReference>
<dbReference type="PROSITE" id="PS50102">
    <property type="entry name" value="RRM"/>
    <property type="match status" value="2"/>
</dbReference>
<sequence>MGSSKQTSKPQQQNNNSSSSNSSLSPLPLNSSDSDKHNNSKLSSASKLALHSNLSSNSDKPHSSSPTAPTPTSSGSREPISSNTKPSSSGARRPRAGTLPSSFNNKPLGTTPIGLPNPLQSVSRPEVLRQLNLLNPGAALLSTRSIPSHHLTLASNPLGSISMPGSAGSTPLGSDLDLRLSLEKTRARAGTVALPPSSASSYFGRGVFSTNFVPRTTKLNEELRSIKSDESNNTGDMDLKTEAGHVRTLDYLGLDGDSPVSPTLPNPPQSAFASSGFYPQHLLTSYLQPSQAGSGIHSDLSSVLAQRMRASTISGITPANLHLRSQAGIVRNSAFQSDESGYSLPQSGHNSPGIEENYNLPLYSASSLGGQHQMGRLGRPMRSAESMQAEALEQSIMGGYSGFLAPNSNVLLHGNRPRASTLGGPALLAGAGSPSSAALSAAAATAAARNRAGTLAGLSKHPGFINSLSGESNDFGSGSSYNLVDNFGNWISGGRPLTPDLGLSSLIQQPSRSIWVGNLDPSTSAQELMAVFSVYGAIESLRLIPEKECAFINFVSVHDAVHAKDDVINRLEGHINLKNGLTFVRIGFGSIESAPQTPATLMGTPTSALRTPVSASGGMSQAMMLLSLNNMPGPNGVTSASQINNIYPNPNGYTTVAGIIIGPNGDPVLQSSPTRALWISSIPLQTTPSNLMDIFSPYGAIESARVLTQKNCGFVNFEHLDDAVRARKALNGREIFGSEVPAVKIGYAKVPVKAPGMYTPSSQLEGLGSESLAQQQLAYEALARMRGASAVPLDQQVFGGNIQDYRSNLALSLLPNGIGTLNGLPLPNNPVNLASMVGFSTSGIGDASATSEGDLNTPVTKSALMPSVTEMQLLMKELCYSNGSKELPEEHEEEDDQAVSEFRPPVTYYTSVPPPINQLDPHRRLVSSASDPTRLREIRKRIDSNSLDQEEMDQLATELMDEIVYLSSDYIGNTIVQKFFEKCSTTVRSVMLDRCAPHLAVFGCHKNGTWAAQKILDTCTSEEEMRIICQNLRPFGPPLLLDSLGNYVMQCCLRFGRPYNDFVFDSIVDRCWEVSQGRFGARSVRTCLESKNTTRLQIKRVAIAIILNSIPLATNPNGSLLLNWLLESSGLPGRFKLMASRLSPHLSHICTHKLAASTVLKIINQDIDPDASKTMIDGLFNSSGSVLHEILADQVQGVIVLNKILNSTYIDPEDQKMIAGKIREAIIFLRVQQIPAYKKLAEEVGLAVSSMGVSGGERGSISGEGNMSGSEETPTRSNSSPGTSKNWNSGFSSANGSGGATDKAPWSINSQAPPGSRGKLNGGKNRQGSSSGASGEGVKG</sequence>
<dbReference type="Pfam" id="PF00806">
    <property type="entry name" value="PUF"/>
    <property type="match status" value="3"/>
</dbReference>
<feature type="region of interest" description="Disordered" evidence="4">
    <location>
        <begin position="1252"/>
        <end position="1340"/>
    </location>
</feature>